<dbReference type="OrthoDB" id="9930797at2"/>
<name>A0A0X3AP94_9FLAO</name>
<reference evidence="1 2" key="1">
    <citation type="submission" date="2016-01" db="EMBL/GenBank/DDBJ databases">
        <authorList>
            <person name="McClelland M."/>
            <person name="Jain A."/>
            <person name="Saraogi P."/>
            <person name="Mendelson R."/>
            <person name="Westerman R."/>
            <person name="SanMiguel P."/>
            <person name="Csonka L."/>
        </authorList>
    </citation>
    <scope>NUCLEOTIDE SEQUENCE [LARGE SCALE GENOMIC DNA]</scope>
    <source>
        <strain evidence="1 2">R-53146</strain>
    </source>
</reference>
<dbReference type="AlphaFoldDB" id="A0A0X3AP94"/>
<organism evidence="1 2">
    <name type="scientific">Apibacter mensalis</name>
    <dbReference type="NCBI Taxonomy" id="1586267"/>
    <lineage>
        <taxon>Bacteria</taxon>
        <taxon>Pseudomonadati</taxon>
        <taxon>Bacteroidota</taxon>
        <taxon>Flavobacteriia</taxon>
        <taxon>Flavobacteriales</taxon>
        <taxon>Weeksellaceae</taxon>
        <taxon>Apibacter</taxon>
    </lineage>
</organism>
<protein>
    <submittedName>
        <fullName evidence="1">Uncharacterized protein</fullName>
    </submittedName>
</protein>
<dbReference type="STRING" id="1586267.GCA_001418685_01021"/>
<accession>A0A0X3AP94</accession>
<dbReference type="RefSeq" id="WP_055425386.1">
    <property type="nucleotide sequence ID" value="NZ_FCOR01000005.1"/>
</dbReference>
<evidence type="ECO:0000313" key="2">
    <source>
        <dbReference type="Proteomes" id="UP000182761"/>
    </source>
</evidence>
<proteinExistence type="predicted"/>
<gene>
    <name evidence="1" type="ORF">Ga0061079_105135</name>
</gene>
<dbReference type="EMBL" id="FCOR01000005">
    <property type="protein sequence ID" value="CVK16176.1"/>
    <property type="molecule type" value="Genomic_DNA"/>
</dbReference>
<sequence length="72" mass="8172">MIGNYKYGRAIDTYNLLGPGGNNCTTITYKALNYGGANIRPAQTPAGMRHDFQQLWYYNHGYNPSRRIWGAK</sequence>
<evidence type="ECO:0000313" key="1">
    <source>
        <dbReference type="EMBL" id="CVK16176.1"/>
    </source>
</evidence>
<keyword evidence="2" id="KW-1185">Reference proteome</keyword>
<dbReference type="Proteomes" id="UP000182761">
    <property type="component" value="Unassembled WGS sequence"/>
</dbReference>